<dbReference type="EMBL" id="CALNXJ010000063">
    <property type="protein sequence ID" value="CAH3157091.1"/>
    <property type="molecule type" value="Genomic_DNA"/>
</dbReference>
<accession>A0AAU9XT48</accession>
<dbReference type="AlphaFoldDB" id="A0AAU9XT48"/>
<organism evidence="1 2">
    <name type="scientific">Pocillopora meandrina</name>
    <dbReference type="NCBI Taxonomy" id="46732"/>
    <lineage>
        <taxon>Eukaryota</taxon>
        <taxon>Metazoa</taxon>
        <taxon>Cnidaria</taxon>
        <taxon>Anthozoa</taxon>
        <taxon>Hexacorallia</taxon>
        <taxon>Scleractinia</taxon>
        <taxon>Astrocoeniina</taxon>
        <taxon>Pocilloporidae</taxon>
        <taxon>Pocillopora</taxon>
    </lineage>
</organism>
<dbReference type="Proteomes" id="UP001159428">
    <property type="component" value="Unassembled WGS sequence"/>
</dbReference>
<evidence type="ECO:0000313" key="1">
    <source>
        <dbReference type="EMBL" id="CAH3157091.1"/>
    </source>
</evidence>
<sequence>SNKCATDKVKITLPASQAKKAAVLKSLVSNPRPRKQLEKRGVVTTPEEQSEVTTLKGLAFGISSRLDKVKASRSVKREQHLLHLNLWLLEKIFRIKPSNIRKDTPSWFYTKRRFGKMLY</sequence>
<name>A0AAU9XT48_9CNID</name>
<evidence type="ECO:0000313" key="2">
    <source>
        <dbReference type="Proteomes" id="UP001159428"/>
    </source>
</evidence>
<comment type="caution">
    <text evidence="1">The sequence shown here is derived from an EMBL/GenBank/DDBJ whole genome shotgun (WGS) entry which is preliminary data.</text>
</comment>
<feature type="non-terminal residue" evidence="1">
    <location>
        <position position="1"/>
    </location>
</feature>
<gene>
    <name evidence="1" type="ORF">PMEA_00029817</name>
</gene>
<keyword evidence="2" id="KW-1185">Reference proteome</keyword>
<protein>
    <submittedName>
        <fullName evidence="1">Uncharacterized protein</fullName>
    </submittedName>
</protein>
<proteinExistence type="predicted"/>
<reference evidence="1 2" key="1">
    <citation type="submission" date="2022-05" db="EMBL/GenBank/DDBJ databases">
        <authorList>
            <consortium name="Genoscope - CEA"/>
            <person name="William W."/>
        </authorList>
    </citation>
    <scope>NUCLEOTIDE SEQUENCE [LARGE SCALE GENOMIC DNA]</scope>
</reference>